<feature type="region of interest" description="Disordered" evidence="1">
    <location>
        <begin position="124"/>
        <end position="162"/>
    </location>
</feature>
<name>A0A7R9GV06_TIMPO</name>
<feature type="compositionally biased region" description="Polar residues" evidence="1">
    <location>
        <begin position="231"/>
        <end position="251"/>
    </location>
</feature>
<feature type="compositionally biased region" description="Polar residues" evidence="1">
    <location>
        <begin position="509"/>
        <end position="531"/>
    </location>
</feature>
<feature type="compositionally biased region" description="Polar residues" evidence="1">
    <location>
        <begin position="147"/>
        <end position="162"/>
    </location>
</feature>
<feature type="region of interest" description="Disordered" evidence="1">
    <location>
        <begin position="774"/>
        <end position="853"/>
    </location>
</feature>
<evidence type="ECO:0000313" key="2">
    <source>
        <dbReference type="EMBL" id="CAD7398513.1"/>
    </source>
</evidence>
<proteinExistence type="predicted"/>
<feature type="region of interest" description="Disordered" evidence="1">
    <location>
        <begin position="961"/>
        <end position="981"/>
    </location>
</feature>
<dbReference type="AlphaFoldDB" id="A0A7R9GV06"/>
<reference evidence="2" key="1">
    <citation type="submission" date="2020-11" db="EMBL/GenBank/DDBJ databases">
        <authorList>
            <person name="Tran Van P."/>
        </authorList>
    </citation>
    <scope>NUCLEOTIDE SEQUENCE</scope>
</reference>
<feature type="compositionally biased region" description="Basic and acidic residues" evidence="1">
    <location>
        <begin position="205"/>
        <end position="230"/>
    </location>
</feature>
<feature type="compositionally biased region" description="Basic and acidic residues" evidence="1">
    <location>
        <begin position="555"/>
        <end position="570"/>
    </location>
</feature>
<sequence>MEDVFFYALSYAVFGTDSLDHELRYQIVDYISENWDRFQVFTMDHEGNNLVSKETRCANQRAARGRFLPAGTTSNYCLQRHHGTTPIRTRRHQALEVIREEAVNEVCYTKRRKQLIPRARLTHWRAPSSTDSRRSSICSTQKRTEVKPSSQPTEFRQPGNDSLENNYAEIELLEVPPAFRDETETSYIQHTESGTKPVGPGSSDLKTEHKSTESLKEAEKSFTYSRERKTVNQTSAAKNKQSFTSNLNSSKIPSPKGNIEIIVDDRSKELAKDKEIITEDIKINVSPKEIYKKNESTGYNKVLKNNRTYQLSKEKTILRGIKNRNVSIISKELEDVSAANKIKDVDSPNNDITHIVKTDEEILKTQEDNHVTSKLRTLFEENSNTIKRTQTRNPQINIGLNSVQTTTEDDRKQYLHDEPNTYGESEQHLKPRIYATLSVEDVDTVSKDTNHKIVSHSPLHKSCSFLDAVKRKSPPLVKTHTPAFRAFSCSGQKGESQNDLPISRIVRTKNSSESETFDQSHSISQASTKKGYQTLEMSKGNVNEGIKLDDEYTHKKEKQMLHKDASESTKSRALKSRKYSPDNKAAAFDGLLQYLQDYRHGLRELLVNNNVVIIEPIREHSGRMEPCSNHKIGGFTNNGKVNEPNNEKTCRITGATVKKSYANENQDVSAMFSSTLPRQQKFQQPVLRRHFFYHPKRTNRELVDEELPNPDTVKNARQVFEKSLYHKGSGSDSGNNSSERNKPNNNLHEARLNKIDKRRQIRYLTADTIPPQSLVLPRWTDTGSVSSGVSSDLSYDPDIDLSSPRGNILSRNSNHHYDNLDVFSSDDNDNSEEKRNCYSDDEDDDGDTGGHYVPPEVLDKIRACGTSVTYYGGHVIASTKGPLMSPMTLAIMDEIRKNNSSTRKKIFRNNYLGVKFRLVKSNSCGSRLELAGTEEGDKYQNEMEKLSVSDKNVRQNCLDDENNSKAIEEQENTNSNGIENEGGNKLNEAIFKKHHCAVNNVLVYEHQANINENGNKTKKSYNSSSEEDCCLSFVRPKINNINEKIKNIVKDDIGVKMNKSTPTHTWQDCSKPRDDSGMYILSLYDKAPVKIPTINDIEFEEFEVFDENTKLYTEDFKEENVTELNKKVPLCKTEMICTETKQNNNTDISEGSPKNQRITNDKIQEDNDRNGVQMTTWAKQIRFVEDKSL</sequence>
<gene>
    <name evidence="2" type="ORF">TPSB3V08_LOCUS1738</name>
</gene>
<dbReference type="Gene3D" id="3.90.70.80">
    <property type="match status" value="1"/>
</dbReference>
<accession>A0A7R9GV06</accession>
<feature type="region of interest" description="Disordered" evidence="1">
    <location>
        <begin position="555"/>
        <end position="580"/>
    </location>
</feature>
<feature type="compositionally biased region" description="Low complexity" evidence="1">
    <location>
        <begin position="728"/>
        <end position="746"/>
    </location>
</feature>
<protein>
    <submittedName>
        <fullName evidence="2">Uncharacterized protein</fullName>
    </submittedName>
</protein>
<feature type="compositionally biased region" description="Low complexity" evidence="1">
    <location>
        <begin position="780"/>
        <end position="792"/>
    </location>
</feature>
<feature type="region of interest" description="Disordered" evidence="1">
    <location>
        <begin position="509"/>
        <end position="538"/>
    </location>
</feature>
<evidence type="ECO:0000256" key="1">
    <source>
        <dbReference type="SAM" id="MobiDB-lite"/>
    </source>
</evidence>
<feature type="region of interest" description="Disordered" evidence="1">
    <location>
        <begin position="725"/>
        <end position="753"/>
    </location>
</feature>
<organism evidence="2">
    <name type="scientific">Timema poppense</name>
    <name type="common">Walking stick</name>
    <dbReference type="NCBI Taxonomy" id="170557"/>
    <lineage>
        <taxon>Eukaryota</taxon>
        <taxon>Metazoa</taxon>
        <taxon>Ecdysozoa</taxon>
        <taxon>Arthropoda</taxon>
        <taxon>Hexapoda</taxon>
        <taxon>Insecta</taxon>
        <taxon>Pterygota</taxon>
        <taxon>Neoptera</taxon>
        <taxon>Polyneoptera</taxon>
        <taxon>Phasmatodea</taxon>
        <taxon>Timematodea</taxon>
        <taxon>Timematoidea</taxon>
        <taxon>Timematidae</taxon>
        <taxon>Timema</taxon>
    </lineage>
</organism>
<feature type="region of interest" description="Disordered" evidence="1">
    <location>
        <begin position="186"/>
        <end position="251"/>
    </location>
</feature>
<dbReference type="EMBL" id="OD000630">
    <property type="protein sequence ID" value="CAD7398513.1"/>
    <property type="molecule type" value="Genomic_DNA"/>
</dbReference>